<dbReference type="Proteomes" id="UP000239724">
    <property type="component" value="Unassembled WGS sequence"/>
</dbReference>
<evidence type="ECO:0000313" key="2">
    <source>
        <dbReference type="Proteomes" id="UP000239724"/>
    </source>
</evidence>
<proteinExistence type="predicted"/>
<accession>A0A2S6NHV3</accession>
<protein>
    <submittedName>
        <fullName evidence="1">Uncharacterized protein</fullName>
    </submittedName>
</protein>
<dbReference type="AlphaFoldDB" id="A0A2S6NHV3"/>
<reference evidence="1 2" key="1">
    <citation type="journal article" date="2018" name="Arch. Microbiol.">
        <title>New insights into the metabolic potential of the phototrophic purple bacterium Rhodopila globiformis DSM 161(T) from its draft genome sequence and evidence for a vanadium-dependent nitrogenase.</title>
        <authorList>
            <person name="Imhoff J.F."/>
            <person name="Rahn T."/>
            <person name="Kunzel S."/>
            <person name="Neulinger S.C."/>
        </authorList>
    </citation>
    <scope>NUCLEOTIDE SEQUENCE [LARGE SCALE GENOMIC DNA]</scope>
    <source>
        <strain evidence="1 2">DSM 161</strain>
    </source>
</reference>
<organism evidence="1 2">
    <name type="scientific">Rhodopila globiformis</name>
    <name type="common">Rhodopseudomonas globiformis</name>
    <dbReference type="NCBI Taxonomy" id="1071"/>
    <lineage>
        <taxon>Bacteria</taxon>
        <taxon>Pseudomonadati</taxon>
        <taxon>Pseudomonadota</taxon>
        <taxon>Alphaproteobacteria</taxon>
        <taxon>Acetobacterales</taxon>
        <taxon>Acetobacteraceae</taxon>
        <taxon>Rhodopila</taxon>
    </lineage>
</organism>
<evidence type="ECO:0000313" key="1">
    <source>
        <dbReference type="EMBL" id="PPQ34174.1"/>
    </source>
</evidence>
<keyword evidence="2" id="KW-1185">Reference proteome</keyword>
<sequence>MLLTILFATEAGMTAIFGAPARAHLYATLTQLLQLPGKRGRASDDASASFDAQAEGWNVFDCGLRDDGTPRIELQRPDSSPCGTPLFRSDEDAWQHVVRHARAGSILHQRALRIVDPVERLAIEAKCGCCPGL</sequence>
<gene>
    <name evidence="1" type="ORF">CCS01_12400</name>
</gene>
<comment type="caution">
    <text evidence="1">The sequence shown here is derived from an EMBL/GenBank/DDBJ whole genome shotgun (WGS) entry which is preliminary data.</text>
</comment>
<name>A0A2S6NHV3_RHOGL</name>
<dbReference type="EMBL" id="NHRY01000128">
    <property type="protein sequence ID" value="PPQ34174.1"/>
    <property type="molecule type" value="Genomic_DNA"/>
</dbReference>